<sequence>MAGGAFTDFSGTYEPVSSEGYDKYLESIRVDAATREVLASDPQTVKIVQEGDHYTFTSTVAAKASVLQFTLGQEFVTNYGYGDDRQAKGIARRDGNRIILQRKGGESETTVVYSIDDEGFDAVFHGPNGATAKRRYRRLS</sequence>
<name>A0ABQ2MJK8_9ACTN</name>
<proteinExistence type="predicted"/>
<keyword evidence="2" id="KW-1185">Reference proteome</keyword>
<protein>
    <recommendedName>
        <fullName evidence="3">Lipocalin-like domain-containing protein</fullName>
    </recommendedName>
</protein>
<evidence type="ECO:0008006" key="3">
    <source>
        <dbReference type="Google" id="ProtNLM"/>
    </source>
</evidence>
<dbReference type="Proteomes" id="UP000656881">
    <property type="component" value="Unassembled WGS sequence"/>
</dbReference>
<dbReference type="InterPro" id="IPR031259">
    <property type="entry name" value="ILBP"/>
</dbReference>
<comment type="caution">
    <text evidence="1">The sequence shown here is derived from an EMBL/GenBank/DDBJ whole genome shotgun (WGS) entry which is preliminary data.</text>
</comment>
<reference evidence="2" key="1">
    <citation type="journal article" date="2019" name="Int. J. Syst. Evol. Microbiol.">
        <title>The Global Catalogue of Microorganisms (GCM) 10K type strain sequencing project: providing services to taxonomists for standard genome sequencing and annotation.</title>
        <authorList>
            <consortium name="The Broad Institute Genomics Platform"/>
            <consortium name="The Broad Institute Genome Sequencing Center for Infectious Disease"/>
            <person name="Wu L."/>
            <person name="Ma J."/>
        </authorList>
    </citation>
    <scope>NUCLEOTIDE SEQUENCE [LARGE SCALE GENOMIC DNA]</scope>
    <source>
        <strain evidence="2">CGMCC 4.7349</strain>
    </source>
</reference>
<evidence type="ECO:0000313" key="2">
    <source>
        <dbReference type="Proteomes" id="UP000656881"/>
    </source>
</evidence>
<dbReference type="CDD" id="cd00742">
    <property type="entry name" value="FABP"/>
    <property type="match status" value="1"/>
</dbReference>
<dbReference type="SUPFAM" id="SSF50814">
    <property type="entry name" value="Lipocalins"/>
    <property type="match status" value="1"/>
</dbReference>
<dbReference type="Gene3D" id="2.40.128.20">
    <property type="match status" value="1"/>
</dbReference>
<dbReference type="EMBL" id="BMNG01000015">
    <property type="protein sequence ID" value="GGO53773.1"/>
    <property type="molecule type" value="Genomic_DNA"/>
</dbReference>
<dbReference type="InterPro" id="IPR012674">
    <property type="entry name" value="Calycin"/>
</dbReference>
<dbReference type="RefSeq" id="WP_189176434.1">
    <property type="nucleotide sequence ID" value="NZ_BMNG01000015.1"/>
</dbReference>
<evidence type="ECO:0000313" key="1">
    <source>
        <dbReference type="EMBL" id="GGO53773.1"/>
    </source>
</evidence>
<accession>A0ABQ2MJK8</accession>
<dbReference type="PANTHER" id="PTHR11955">
    <property type="entry name" value="FATTY ACID BINDING PROTEIN"/>
    <property type="match status" value="1"/>
</dbReference>
<organism evidence="1 2">
    <name type="scientific">Streptomyces lasiicapitis</name>
    <dbReference type="NCBI Taxonomy" id="1923961"/>
    <lineage>
        <taxon>Bacteria</taxon>
        <taxon>Bacillati</taxon>
        <taxon>Actinomycetota</taxon>
        <taxon>Actinomycetes</taxon>
        <taxon>Kitasatosporales</taxon>
        <taxon>Streptomycetaceae</taxon>
        <taxon>Streptomyces</taxon>
    </lineage>
</organism>
<gene>
    <name evidence="1" type="ORF">GCM10012286_61950</name>
</gene>